<name>A0ABQ7GGB3_DUNSA</name>
<feature type="compositionally biased region" description="Low complexity" evidence="2">
    <location>
        <begin position="215"/>
        <end position="237"/>
    </location>
</feature>
<evidence type="ECO:0008006" key="5">
    <source>
        <dbReference type="Google" id="ProtNLM"/>
    </source>
</evidence>
<dbReference type="EMBL" id="MU069799">
    <property type="protein sequence ID" value="KAF5833642.1"/>
    <property type="molecule type" value="Genomic_DNA"/>
</dbReference>
<sequence length="401" mass="42029">MAHTNPQPKLKPGMVVVKEIRADAEGGIVSTLQRLMGEVFTSDTSAKKGCRRKEVLLDGTPATTTSVTNASEKQDVTDSPSKAREQEPSAVTQGSAGSSPGKSGGVNEDDSDSIREGLIDHNVQGKAAQTRFRVMQVTPSRAHGHLTTLWLHPLTGRKHQLRRHCVDVLGCAILGDARYRGTRAKRGREHYLKLSESSHGHTLISVVDNGGGPSAPKQAAAEAAQPRGAAAEPAEGAVSEPHTLADEGAGECSTDRQRDQQKAGVGGGSSQAGGNVSTLGDCVGSRDGGQGQMGFSSHSMDISEGQGRAAHGDGTDMQEIGGVAGGLEGGEQAKLELEGLDGGEAEEGEEEEEELTMLADGTHLCLCAAELEFKHPITGQDLHFEMPEPDYFEAARKAAMQ</sequence>
<evidence type="ECO:0000313" key="3">
    <source>
        <dbReference type="EMBL" id="KAF5833642.1"/>
    </source>
</evidence>
<evidence type="ECO:0000313" key="4">
    <source>
        <dbReference type="Proteomes" id="UP000815325"/>
    </source>
</evidence>
<comment type="caution">
    <text evidence="3">The sequence shown here is derived from an EMBL/GenBank/DDBJ whole genome shotgun (WGS) entry which is preliminary data.</text>
</comment>
<reference evidence="3" key="1">
    <citation type="submission" date="2017-08" db="EMBL/GenBank/DDBJ databases">
        <authorList>
            <person name="Polle J.E."/>
            <person name="Barry K."/>
            <person name="Cushman J."/>
            <person name="Schmutz J."/>
            <person name="Tran D."/>
            <person name="Hathwaick L.T."/>
            <person name="Yim W.C."/>
            <person name="Jenkins J."/>
            <person name="Mckie-Krisberg Z.M."/>
            <person name="Prochnik S."/>
            <person name="Lindquist E."/>
            <person name="Dockter R.B."/>
            <person name="Adam C."/>
            <person name="Molina H."/>
            <person name="Bunkerborg J."/>
            <person name="Jin E."/>
            <person name="Buchheim M."/>
            <person name="Magnuson J."/>
        </authorList>
    </citation>
    <scope>NUCLEOTIDE SEQUENCE</scope>
    <source>
        <strain evidence="3">CCAP 19/18</strain>
    </source>
</reference>
<dbReference type="Proteomes" id="UP000815325">
    <property type="component" value="Unassembled WGS sequence"/>
</dbReference>
<proteinExistence type="inferred from homology"/>
<organism evidence="3 4">
    <name type="scientific">Dunaliella salina</name>
    <name type="common">Green alga</name>
    <name type="synonym">Protococcus salinus</name>
    <dbReference type="NCBI Taxonomy" id="3046"/>
    <lineage>
        <taxon>Eukaryota</taxon>
        <taxon>Viridiplantae</taxon>
        <taxon>Chlorophyta</taxon>
        <taxon>core chlorophytes</taxon>
        <taxon>Chlorophyceae</taxon>
        <taxon>CS clade</taxon>
        <taxon>Chlamydomonadales</taxon>
        <taxon>Dunaliellaceae</taxon>
        <taxon>Dunaliella</taxon>
    </lineage>
</organism>
<evidence type="ECO:0000256" key="2">
    <source>
        <dbReference type="SAM" id="MobiDB-lite"/>
    </source>
</evidence>
<evidence type="ECO:0000256" key="1">
    <source>
        <dbReference type="ARBA" id="ARBA00010876"/>
    </source>
</evidence>
<feature type="region of interest" description="Disordered" evidence="2">
    <location>
        <begin position="203"/>
        <end position="326"/>
    </location>
</feature>
<dbReference type="PANTHER" id="PTHR21600:SF87">
    <property type="entry name" value="RNA PSEUDOURIDYLATE SYNTHASE DOMAIN-CONTAINING PROTEIN 1"/>
    <property type="match status" value="1"/>
</dbReference>
<keyword evidence="4" id="KW-1185">Reference proteome</keyword>
<feature type="compositionally biased region" description="Basic and acidic residues" evidence="2">
    <location>
        <begin position="72"/>
        <end position="87"/>
    </location>
</feature>
<dbReference type="SUPFAM" id="SSF55120">
    <property type="entry name" value="Pseudouridine synthase"/>
    <property type="match status" value="1"/>
</dbReference>
<dbReference type="Gene3D" id="3.30.2350.10">
    <property type="entry name" value="Pseudouridine synthase"/>
    <property type="match status" value="1"/>
</dbReference>
<feature type="compositionally biased region" description="Polar residues" evidence="2">
    <location>
        <begin position="61"/>
        <end position="71"/>
    </location>
</feature>
<dbReference type="PANTHER" id="PTHR21600">
    <property type="entry name" value="MITOCHONDRIAL RNA PSEUDOURIDINE SYNTHASE"/>
    <property type="match status" value="1"/>
</dbReference>
<dbReference type="InterPro" id="IPR050188">
    <property type="entry name" value="RluA_PseudoU_synthase"/>
</dbReference>
<dbReference type="InterPro" id="IPR020103">
    <property type="entry name" value="PsdUridine_synth_cat_dom_sf"/>
</dbReference>
<protein>
    <recommendedName>
        <fullName evidence="5">Pseudouridine synthase RsuA/RluA-like domain-containing protein</fullName>
    </recommendedName>
</protein>
<feature type="region of interest" description="Disordered" evidence="2">
    <location>
        <begin position="39"/>
        <end position="113"/>
    </location>
</feature>
<accession>A0ABQ7GGB3</accession>
<comment type="similarity">
    <text evidence="1">Belongs to the pseudouridine synthase RluA family.</text>
</comment>
<gene>
    <name evidence="3" type="ORF">DUNSADRAFT_9985</name>
</gene>